<accession>A0A3L9Y434</accession>
<evidence type="ECO:0000313" key="3">
    <source>
        <dbReference type="Proteomes" id="UP000281343"/>
    </source>
</evidence>
<keyword evidence="1" id="KW-0812">Transmembrane</keyword>
<sequence>MKLSITRKALKIIEDDDIRLALLSVEIAQKGNHPWPLHEVAAAAHVIGEDGFDLITLIIGIGAAALLLAFQSAASDPLLG</sequence>
<keyword evidence="1" id="KW-1133">Transmembrane helix</keyword>
<dbReference type="AlphaFoldDB" id="A0A3L9Y434"/>
<name>A0A3L9Y434_9RHOB</name>
<organism evidence="2 3">
    <name type="scientific">Rhodophyticola porphyridii</name>
    <dbReference type="NCBI Taxonomy" id="1852017"/>
    <lineage>
        <taxon>Bacteria</taxon>
        <taxon>Pseudomonadati</taxon>
        <taxon>Pseudomonadota</taxon>
        <taxon>Alphaproteobacteria</taxon>
        <taxon>Rhodobacterales</taxon>
        <taxon>Roseobacteraceae</taxon>
        <taxon>Rhodophyticola</taxon>
    </lineage>
</organism>
<dbReference type="EMBL" id="RCNT01000006">
    <property type="protein sequence ID" value="RMA41817.1"/>
    <property type="molecule type" value="Genomic_DNA"/>
</dbReference>
<gene>
    <name evidence="2" type="ORF">D9R08_13240</name>
</gene>
<proteinExistence type="predicted"/>
<feature type="transmembrane region" description="Helical" evidence="1">
    <location>
        <begin position="54"/>
        <end position="74"/>
    </location>
</feature>
<evidence type="ECO:0000256" key="1">
    <source>
        <dbReference type="SAM" id="Phobius"/>
    </source>
</evidence>
<comment type="caution">
    <text evidence="2">The sequence shown here is derived from an EMBL/GenBank/DDBJ whole genome shotgun (WGS) entry which is preliminary data.</text>
</comment>
<reference evidence="2 3" key="1">
    <citation type="submission" date="2018-10" db="EMBL/GenBank/DDBJ databases">
        <authorList>
            <person name="Jung H.S."/>
            <person name="Jeon C.O."/>
        </authorList>
    </citation>
    <scope>NUCLEOTIDE SEQUENCE [LARGE SCALE GENOMIC DNA]</scope>
    <source>
        <strain evidence="2 3">MA-7-27</strain>
    </source>
</reference>
<keyword evidence="3" id="KW-1185">Reference proteome</keyword>
<dbReference type="Proteomes" id="UP000281343">
    <property type="component" value="Unassembled WGS sequence"/>
</dbReference>
<keyword evidence="1" id="KW-0472">Membrane</keyword>
<protein>
    <submittedName>
        <fullName evidence="2">Uncharacterized protein</fullName>
    </submittedName>
</protein>
<evidence type="ECO:0000313" key="2">
    <source>
        <dbReference type="EMBL" id="RMA41817.1"/>
    </source>
</evidence>